<dbReference type="Proteomes" id="UP000536835">
    <property type="component" value="Unassembled WGS sequence"/>
</dbReference>
<keyword evidence="1" id="KW-1133">Transmembrane helix</keyword>
<organism evidence="2 3">
    <name type="scientific">Parvularcula mediterranea</name>
    <dbReference type="NCBI Taxonomy" id="2732508"/>
    <lineage>
        <taxon>Bacteria</taxon>
        <taxon>Pseudomonadati</taxon>
        <taxon>Pseudomonadota</taxon>
        <taxon>Alphaproteobacteria</taxon>
        <taxon>Parvularculales</taxon>
        <taxon>Parvularculaceae</taxon>
        <taxon>Parvularcula</taxon>
    </lineage>
</organism>
<reference evidence="2 3" key="1">
    <citation type="submission" date="2020-05" db="EMBL/GenBank/DDBJ databases">
        <title>Parvularcula mediterraneae sp. nov., isolated from polypropylene straw from shallow seawater of the seashore of Laganas in Zakynthos island, Greece.</title>
        <authorList>
            <person name="Szabo I."/>
            <person name="Al-Omari J."/>
            <person name="Rado J."/>
            <person name="Szerdahelyi G.S."/>
        </authorList>
    </citation>
    <scope>NUCLEOTIDE SEQUENCE [LARGE SCALE GENOMIC DNA]</scope>
    <source>
        <strain evidence="2 3">ZS-1/3</strain>
    </source>
</reference>
<comment type="caution">
    <text evidence="2">The sequence shown here is derived from an EMBL/GenBank/DDBJ whole genome shotgun (WGS) entry which is preliminary data.</text>
</comment>
<dbReference type="RefSeq" id="WP_173196203.1">
    <property type="nucleotide sequence ID" value="NZ_JABFCX010000002.1"/>
</dbReference>
<gene>
    <name evidence="2" type="ORF">HK107_01750</name>
</gene>
<keyword evidence="1" id="KW-0812">Transmembrane</keyword>
<evidence type="ECO:0000256" key="1">
    <source>
        <dbReference type="SAM" id="Phobius"/>
    </source>
</evidence>
<feature type="transmembrane region" description="Helical" evidence="1">
    <location>
        <begin position="12"/>
        <end position="29"/>
    </location>
</feature>
<evidence type="ECO:0000313" key="2">
    <source>
        <dbReference type="EMBL" id="NNU15047.1"/>
    </source>
</evidence>
<dbReference type="EMBL" id="JABFCX010000002">
    <property type="protein sequence ID" value="NNU15047.1"/>
    <property type="molecule type" value="Genomic_DNA"/>
</dbReference>
<name>A0A7Y3RJ76_9PROT</name>
<proteinExistence type="predicted"/>
<keyword evidence="3" id="KW-1185">Reference proteome</keyword>
<feature type="transmembrane region" description="Helical" evidence="1">
    <location>
        <begin position="35"/>
        <end position="54"/>
    </location>
</feature>
<accession>A0A7Y3RJ76</accession>
<sequence length="70" mass="7809">MKDENRHQKTRLLIGLLGLVMGFFALEVARDVPFYIGAPFGFAALMTMIAAAALTDKQLDQVREWIGGKR</sequence>
<dbReference type="AlphaFoldDB" id="A0A7Y3RJ76"/>
<keyword evidence="1" id="KW-0472">Membrane</keyword>
<evidence type="ECO:0000313" key="3">
    <source>
        <dbReference type="Proteomes" id="UP000536835"/>
    </source>
</evidence>
<protein>
    <submittedName>
        <fullName evidence="2">Uncharacterized protein</fullName>
    </submittedName>
</protein>